<feature type="transmembrane region" description="Helical" evidence="1">
    <location>
        <begin position="72"/>
        <end position="92"/>
    </location>
</feature>
<organism evidence="2 3">
    <name type="scientific">Desulfofarcimen acetoxidans (strain ATCC 49208 / DSM 771 / KCTC 5769 / VKM B-1644 / 5575)</name>
    <name type="common">Desulfotomaculum acetoxidans</name>
    <dbReference type="NCBI Taxonomy" id="485916"/>
    <lineage>
        <taxon>Bacteria</taxon>
        <taxon>Bacillati</taxon>
        <taxon>Bacillota</taxon>
        <taxon>Clostridia</taxon>
        <taxon>Eubacteriales</taxon>
        <taxon>Peptococcaceae</taxon>
        <taxon>Desulfofarcimen</taxon>
    </lineage>
</organism>
<sequence>MHIENTLIKSLEKKLDKLSLDMEKMKLAEYVDLLEHTKKLLYINFISGVARGLGIAVGFTVLGALLIYLLRWLLVLNIPVIGGFIAEIIKIVQLRLGS</sequence>
<protein>
    <submittedName>
        <fullName evidence="2">Uncharacterized protein</fullName>
    </submittedName>
</protein>
<name>C8W4E3_DESAS</name>
<keyword evidence="1" id="KW-1133">Transmembrane helix</keyword>
<gene>
    <name evidence="2" type="ordered locus">Dtox_1125</name>
</gene>
<dbReference type="Pfam" id="PF18910">
    <property type="entry name" value="DUF5665"/>
    <property type="match status" value="1"/>
</dbReference>
<keyword evidence="1" id="KW-0472">Membrane</keyword>
<accession>C8W4E3</accession>
<feature type="transmembrane region" description="Helical" evidence="1">
    <location>
        <begin position="40"/>
        <end position="66"/>
    </location>
</feature>
<dbReference type="InterPro" id="IPR043723">
    <property type="entry name" value="DUF5665"/>
</dbReference>
<proteinExistence type="predicted"/>
<evidence type="ECO:0000256" key="1">
    <source>
        <dbReference type="SAM" id="Phobius"/>
    </source>
</evidence>
<keyword evidence="3" id="KW-1185">Reference proteome</keyword>
<dbReference type="KEGG" id="dae:Dtox_1125"/>
<evidence type="ECO:0000313" key="3">
    <source>
        <dbReference type="Proteomes" id="UP000002217"/>
    </source>
</evidence>
<evidence type="ECO:0000313" key="2">
    <source>
        <dbReference type="EMBL" id="ACV62011.1"/>
    </source>
</evidence>
<dbReference type="HOGENOM" id="CLU_155870_2_0_9"/>
<dbReference type="RefSeq" id="WP_015756726.1">
    <property type="nucleotide sequence ID" value="NC_013216.1"/>
</dbReference>
<dbReference type="eggNOG" id="ENOG5032Z2B">
    <property type="taxonomic scope" value="Bacteria"/>
</dbReference>
<dbReference type="AlphaFoldDB" id="C8W4E3"/>
<keyword evidence="1" id="KW-0812">Transmembrane</keyword>
<dbReference type="OrthoDB" id="1634137at2"/>
<reference evidence="2 3" key="1">
    <citation type="journal article" date="2009" name="Stand. Genomic Sci.">
        <title>Complete genome sequence of Desulfotomaculum acetoxidans type strain (5575).</title>
        <authorList>
            <person name="Spring S."/>
            <person name="Lapidus A."/>
            <person name="Schroder M."/>
            <person name="Gleim D."/>
            <person name="Sims D."/>
            <person name="Meincke L."/>
            <person name="Glavina Del Rio T."/>
            <person name="Tice H."/>
            <person name="Copeland A."/>
            <person name="Cheng J.F."/>
            <person name="Lucas S."/>
            <person name="Chen F."/>
            <person name="Nolan M."/>
            <person name="Bruce D."/>
            <person name="Goodwin L."/>
            <person name="Pitluck S."/>
            <person name="Ivanova N."/>
            <person name="Mavromatis K."/>
            <person name="Mikhailova N."/>
            <person name="Pati A."/>
            <person name="Chen A."/>
            <person name="Palaniappan K."/>
            <person name="Land M."/>
            <person name="Hauser L."/>
            <person name="Chang Y.J."/>
            <person name="Jeffries C.D."/>
            <person name="Chain P."/>
            <person name="Saunders E."/>
            <person name="Brettin T."/>
            <person name="Detter J.C."/>
            <person name="Goker M."/>
            <person name="Bristow J."/>
            <person name="Eisen J.A."/>
            <person name="Markowitz V."/>
            <person name="Hugenholtz P."/>
            <person name="Kyrpides N.C."/>
            <person name="Klenk H.P."/>
            <person name="Han C."/>
        </authorList>
    </citation>
    <scope>NUCLEOTIDE SEQUENCE [LARGE SCALE GENOMIC DNA]</scope>
    <source>
        <strain evidence="3">ATCC 49208 / DSM 771 / VKM B-1644</strain>
    </source>
</reference>
<dbReference type="STRING" id="485916.Dtox_1125"/>
<dbReference type="EMBL" id="CP001720">
    <property type="protein sequence ID" value="ACV62011.1"/>
    <property type="molecule type" value="Genomic_DNA"/>
</dbReference>
<dbReference type="Proteomes" id="UP000002217">
    <property type="component" value="Chromosome"/>
</dbReference>